<evidence type="ECO:0000259" key="5">
    <source>
        <dbReference type="PROSITE" id="PS50075"/>
    </source>
</evidence>
<evidence type="ECO:0000313" key="7">
    <source>
        <dbReference type="Proteomes" id="UP001599756"/>
    </source>
</evidence>
<dbReference type="InterPro" id="IPR050091">
    <property type="entry name" value="PKS_NRPS_Biosynth_Enz"/>
</dbReference>
<keyword evidence="7" id="KW-1185">Reference proteome</keyword>
<dbReference type="SUPFAM" id="SSF47336">
    <property type="entry name" value="ACP-like"/>
    <property type="match status" value="1"/>
</dbReference>
<dbReference type="InterPro" id="IPR036291">
    <property type="entry name" value="NAD(P)-bd_dom_sf"/>
</dbReference>
<organism evidence="6 7">
    <name type="scientific">Streptomyces anandii</name>
    <dbReference type="NCBI Taxonomy" id="285454"/>
    <lineage>
        <taxon>Bacteria</taxon>
        <taxon>Bacillati</taxon>
        <taxon>Actinomycetota</taxon>
        <taxon>Actinomycetes</taxon>
        <taxon>Kitasatosporales</taxon>
        <taxon>Streptomycetaceae</taxon>
        <taxon>Streptomyces</taxon>
    </lineage>
</organism>
<evidence type="ECO:0000256" key="4">
    <source>
        <dbReference type="ARBA" id="ARBA00023268"/>
    </source>
</evidence>
<keyword evidence="3" id="KW-0808">Transferase</keyword>
<name>A0ABW6HHW3_9ACTN</name>
<feature type="non-terminal residue" evidence="6">
    <location>
        <position position="451"/>
    </location>
</feature>
<dbReference type="Pfam" id="PF08659">
    <property type="entry name" value="KR"/>
    <property type="match status" value="1"/>
</dbReference>
<evidence type="ECO:0000256" key="1">
    <source>
        <dbReference type="ARBA" id="ARBA00022450"/>
    </source>
</evidence>
<keyword evidence="1" id="KW-0596">Phosphopantetheine</keyword>
<dbReference type="Proteomes" id="UP001599756">
    <property type="component" value="Unassembled WGS sequence"/>
</dbReference>
<dbReference type="SMART" id="SM00822">
    <property type="entry name" value="PKS_KR"/>
    <property type="match status" value="1"/>
</dbReference>
<dbReference type="PROSITE" id="PS50075">
    <property type="entry name" value="CARRIER"/>
    <property type="match status" value="1"/>
</dbReference>
<dbReference type="InterPro" id="IPR036736">
    <property type="entry name" value="ACP-like_sf"/>
</dbReference>
<dbReference type="InterPro" id="IPR020806">
    <property type="entry name" value="PKS_PP-bd"/>
</dbReference>
<keyword evidence="2" id="KW-0597">Phosphoprotein</keyword>
<protein>
    <submittedName>
        <fullName evidence="6">SDR family NAD(P)-dependent oxidoreductase</fullName>
    </submittedName>
</protein>
<dbReference type="InterPro" id="IPR009081">
    <property type="entry name" value="PP-bd_ACP"/>
</dbReference>
<dbReference type="InterPro" id="IPR014030">
    <property type="entry name" value="Ketoacyl_synth_N"/>
</dbReference>
<dbReference type="Gene3D" id="3.40.47.10">
    <property type="match status" value="1"/>
</dbReference>
<feature type="non-terminal residue" evidence="6">
    <location>
        <position position="1"/>
    </location>
</feature>
<dbReference type="RefSeq" id="WP_381843564.1">
    <property type="nucleotide sequence ID" value="NZ_JBHYTS010000156.1"/>
</dbReference>
<gene>
    <name evidence="6" type="ORF">ACFW88_36310</name>
</gene>
<dbReference type="Pfam" id="PF00109">
    <property type="entry name" value="ketoacyl-synt"/>
    <property type="match status" value="1"/>
</dbReference>
<dbReference type="InterPro" id="IPR006162">
    <property type="entry name" value="Ppantetheine_attach_site"/>
</dbReference>
<dbReference type="CDD" id="cd08956">
    <property type="entry name" value="KR_3_FAS_SDR_x"/>
    <property type="match status" value="1"/>
</dbReference>
<dbReference type="InterPro" id="IPR057326">
    <property type="entry name" value="KR_dom"/>
</dbReference>
<dbReference type="SUPFAM" id="SSF51735">
    <property type="entry name" value="NAD(P)-binding Rossmann-fold domains"/>
    <property type="match status" value="1"/>
</dbReference>
<dbReference type="PANTHER" id="PTHR43775">
    <property type="entry name" value="FATTY ACID SYNTHASE"/>
    <property type="match status" value="1"/>
</dbReference>
<proteinExistence type="predicted"/>
<dbReference type="PANTHER" id="PTHR43775:SF51">
    <property type="entry name" value="INACTIVE PHENOLPHTHIOCEROL SYNTHESIS POLYKETIDE SYNTHASE TYPE I PKS1-RELATED"/>
    <property type="match status" value="1"/>
</dbReference>
<reference evidence="6 7" key="1">
    <citation type="submission" date="2024-09" db="EMBL/GenBank/DDBJ databases">
        <title>The Natural Products Discovery Center: Release of the First 8490 Sequenced Strains for Exploring Actinobacteria Biosynthetic Diversity.</title>
        <authorList>
            <person name="Kalkreuter E."/>
            <person name="Kautsar S.A."/>
            <person name="Yang D."/>
            <person name="Bader C.D."/>
            <person name="Teijaro C.N."/>
            <person name="Fluegel L."/>
            <person name="Davis C.M."/>
            <person name="Simpson J.R."/>
            <person name="Lauterbach L."/>
            <person name="Steele A.D."/>
            <person name="Gui C."/>
            <person name="Meng S."/>
            <person name="Li G."/>
            <person name="Viehrig K."/>
            <person name="Ye F."/>
            <person name="Su P."/>
            <person name="Kiefer A.F."/>
            <person name="Nichols A."/>
            <person name="Cepeda A.J."/>
            <person name="Yan W."/>
            <person name="Fan B."/>
            <person name="Jiang Y."/>
            <person name="Adhikari A."/>
            <person name="Zheng C.-J."/>
            <person name="Schuster L."/>
            <person name="Cowan T.M."/>
            <person name="Smanski M.J."/>
            <person name="Chevrette M.G."/>
            <person name="De Carvalho L.P.S."/>
            <person name="Shen B."/>
        </authorList>
    </citation>
    <scope>NUCLEOTIDE SEQUENCE [LARGE SCALE GENOMIC DNA]</scope>
    <source>
        <strain evidence="6 7">NPDC059500</strain>
    </source>
</reference>
<keyword evidence="4" id="KW-0511">Multifunctional enzyme</keyword>
<accession>A0ABW6HHW3</accession>
<dbReference type="SUPFAM" id="SSF53901">
    <property type="entry name" value="Thiolase-like"/>
    <property type="match status" value="1"/>
</dbReference>
<feature type="domain" description="Carrier" evidence="5">
    <location>
        <begin position="286"/>
        <end position="361"/>
    </location>
</feature>
<evidence type="ECO:0000256" key="3">
    <source>
        <dbReference type="ARBA" id="ARBA00022679"/>
    </source>
</evidence>
<evidence type="ECO:0000256" key="2">
    <source>
        <dbReference type="ARBA" id="ARBA00022553"/>
    </source>
</evidence>
<dbReference type="InterPro" id="IPR016039">
    <property type="entry name" value="Thiolase-like"/>
</dbReference>
<dbReference type="Pfam" id="PF00550">
    <property type="entry name" value="PP-binding"/>
    <property type="match status" value="1"/>
</dbReference>
<dbReference type="Gene3D" id="3.40.50.720">
    <property type="entry name" value="NAD(P)-binding Rossmann-like Domain"/>
    <property type="match status" value="1"/>
</dbReference>
<dbReference type="SMART" id="SM01294">
    <property type="entry name" value="PKS_PP_betabranch"/>
    <property type="match status" value="1"/>
</dbReference>
<comment type="caution">
    <text evidence="6">The sequence shown here is derived from an EMBL/GenBank/DDBJ whole genome shotgun (WGS) entry which is preliminary data.</text>
</comment>
<dbReference type="EMBL" id="JBHYTS010000156">
    <property type="protein sequence ID" value="MFE1755931.1"/>
    <property type="molecule type" value="Genomic_DNA"/>
</dbReference>
<dbReference type="Gene3D" id="1.10.1200.10">
    <property type="entry name" value="ACP-like"/>
    <property type="match status" value="1"/>
</dbReference>
<dbReference type="SMART" id="SM00823">
    <property type="entry name" value="PKS_PP"/>
    <property type="match status" value="1"/>
</dbReference>
<evidence type="ECO:0000313" key="6">
    <source>
        <dbReference type="EMBL" id="MFE1755931.1"/>
    </source>
</evidence>
<dbReference type="PROSITE" id="PS00012">
    <property type="entry name" value="PHOSPHOPANTETHEINE"/>
    <property type="match status" value="1"/>
</dbReference>
<dbReference type="InterPro" id="IPR013968">
    <property type="entry name" value="PKS_KR"/>
</dbReference>
<sequence>GTVLVTGATGTLGGLVARHLVAEHGVRHLLLTSRRGTAAEGAEELVAELRDSGAEVTLVACDVADREALAGVLASVPAGRPLGAVVHAAGVLDDGVIASLTPERVDAVLRPKVDAALVLDELTRDAGLSAFVLFSGAAAVFGAAGQGNYAAANAFLEALAQRRRAEGLPASALAWGLWAEASGMTGALDDVDLRRMSRGGVMPLPTDEGLALLDTSLAVDEAVLLPMRLDLAVLRAEAAATGTVPALLRALVRTPVRRAAGDAAASADGGSLTQLLLGLAHDERERLLVDLVCERVAVVLGYARADLVEPNRAFKELGFDSLTAVELRNDLRSVTGLRLPATLVFDYPTPGDLARYLRDELVGDAGPDAGVVPVVPVAGGPGVDDDLVAIVGMACRFPGGVESPEDLWRLVAGGGDGVSSFPVDRGWDVERLYHPDPDHAGTSYTREGGFL</sequence>